<keyword evidence="2" id="KW-0175">Coiled coil</keyword>
<dbReference type="PANTHER" id="PTHR31088">
    <property type="entry name" value="MEMBRANE-ASSOCIATED PROTEIN VIPP1, CHLOROPLASTIC"/>
    <property type="match status" value="1"/>
</dbReference>
<evidence type="ECO:0000313" key="3">
    <source>
        <dbReference type="EMBL" id="XCO76064.1"/>
    </source>
</evidence>
<dbReference type="Pfam" id="PF04012">
    <property type="entry name" value="PspA_IM30"/>
    <property type="match status" value="1"/>
</dbReference>
<dbReference type="PANTHER" id="PTHR31088:SF9">
    <property type="entry name" value="PHAGE SHOCK PROTEIN A"/>
    <property type="match status" value="1"/>
</dbReference>
<sequence length="237" mass="25898">MPKSDGSEGIWNKLLTSLRGGAHELGEALADSQALRILDQEIRDCDLELRQSRESLAQLMARHKLAGRELGDSADKVGEYEGYALKALQAGDQSLALEVADKVVQLEAHRREQEGHVAQLAAAATELRKAIAMAEGNIRRLKQQLDTVKATESMQRAQAAVAHRYAGPQSRLQTAVDSLARIKRKQAERGARMEAAAELARQDGGDALERKLREAGILRDEAGAEAVLQRLRQKLPG</sequence>
<dbReference type="AlphaFoldDB" id="A0AAU8MV42"/>
<dbReference type="InterPro" id="IPR007157">
    <property type="entry name" value="PspA_VIPP1"/>
</dbReference>
<dbReference type="EMBL" id="CP159925">
    <property type="protein sequence ID" value="XCO76064.1"/>
    <property type="molecule type" value="Genomic_DNA"/>
</dbReference>
<evidence type="ECO:0000256" key="1">
    <source>
        <dbReference type="ARBA" id="ARBA00043985"/>
    </source>
</evidence>
<dbReference type="RefSeq" id="WP_363799445.1">
    <property type="nucleotide sequence ID" value="NZ_CP159925.1"/>
</dbReference>
<reference evidence="3" key="1">
    <citation type="submission" date="2024-06" db="EMBL/GenBank/DDBJ databases">
        <authorList>
            <person name="Li S."/>
        </authorList>
    </citation>
    <scope>NUCLEOTIDE SEQUENCE</scope>
    <source>
        <strain evidence="3">SR10</strain>
    </source>
</reference>
<comment type="similarity">
    <text evidence="1">Belongs to the PspA/Vipp/IM30 family.</text>
</comment>
<feature type="coiled-coil region" evidence="2">
    <location>
        <begin position="124"/>
        <end position="151"/>
    </location>
</feature>
<protein>
    <submittedName>
        <fullName evidence="3">PspA/IM30 family protein</fullName>
    </submittedName>
</protein>
<evidence type="ECO:0000256" key="2">
    <source>
        <dbReference type="SAM" id="Coils"/>
    </source>
</evidence>
<accession>A0AAU8MV42</accession>
<name>A0AAU8MV42_9GAMM</name>
<gene>
    <name evidence="3" type="ORF">ABU614_04560</name>
</gene>
<proteinExistence type="inferred from homology"/>
<organism evidence="3">
    <name type="scientific">Lysobacter firmicutimachus</name>
    <dbReference type="NCBI Taxonomy" id="1792846"/>
    <lineage>
        <taxon>Bacteria</taxon>
        <taxon>Pseudomonadati</taxon>
        <taxon>Pseudomonadota</taxon>
        <taxon>Gammaproteobacteria</taxon>
        <taxon>Lysobacterales</taxon>
        <taxon>Lysobacteraceae</taxon>
        <taxon>Lysobacter</taxon>
    </lineage>
</organism>